<protein>
    <submittedName>
        <fullName evidence="1">Uncharacterized protein</fullName>
    </submittedName>
</protein>
<accession>X1QDX9</accession>
<sequence length="107" mass="11681">FGGLGLTNITGEGIDQPTIEIYCKSAKTQEQCGLFSGCEWENGECVKAPKCGLTKEEKTWKAQCCGFYVLGTGYTEYKYAIIPIGNYCKNVCGDAWINVDIQGCENA</sequence>
<dbReference type="AlphaFoldDB" id="X1QDX9"/>
<evidence type="ECO:0000313" key="1">
    <source>
        <dbReference type="EMBL" id="GAI53006.1"/>
    </source>
</evidence>
<dbReference type="EMBL" id="BARV01041680">
    <property type="protein sequence ID" value="GAI53006.1"/>
    <property type="molecule type" value="Genomic_DNA"/>
</dbReference>
<reference evidence="1" key="1">
    <citation type="journal article" date="2014" name="Front. Microbiol.">
        <title>High frequency of phylogenetically diverse reductive dehalogenase-homologous genes in deep subseafloor sedimentary metagenomes.</title>
        <authorList>
            <person name="Kawai M."/>
            <person name="Futagami T."/>
            <person name="Toyoda A."/>
            <person name="Takaki Y."/>
            <person name="Nishi S."/>
            <person name="Hori S."/>
            <person name="Arai W."/>
            <person name="Tsubouchi T."/>
            <person name="Morono Y."/>
            <person name="Uchiyama I."/>
            <person name="Ito T."/>
            <person name="Fujiyama A."/>
            <person name="Inagaki F."/>
            <person name="Takami H."/>
        </authorList>
    </citation>
    <scope>NUCLEOTIDE SEQUENCE</scope>
    <source>
        <strain evidence="1">Expedition CK06-06</strain>
    </source>
</reference>
<name>X1QDX9_9ZZZZ</name>
<organism evidence="1">
    <name type="scientific">marine sediment metagenome</name>
    <dbReference type="NCBI Taxonomy" id="412755"/>
    <lineage>
        <taxon>unclassified sequences</taxon>
        <taxon>metagenomes</taxon>
        <taxon>ecological metagenomes</taxon>
    </lineage>
</organism>
<proteinExistence type="predicted"/>
<comment type="caution">
    <text evidence="1">The sequence shown here is derived from an EMBL/GenBank/DDBJ whole genome shotgun (WGS) entry which is preliminary data.</text>
</comment>
<feature type="non-terminal residue" evidence="1">
    <location>
        <position position="1"/>
    </location>
</feature>
<gene>
    <name evidence="1" type="ORF">S06H3_62988</name>
</gene>